<feature type="compositionally biased region" description="Pro residues" evidence="1">
    <location>
        <begin position="73"/>
        <end position="83"/>
    </location>
</feature>
<protein>
    <submittedName>
        <fullName evidence="2">Uncharacterized protein</fullName>
    </submittedName>
</protein>
<dbReference type="OrthoDB" id="3794927at2759"/>
<accession>A0A9P4P9T7</accession>
<evidence type="ECO:0000313" key="2">
    <source>
        <dbReference type="EMBL" id="KAF2439902.1"/>
    </source>
</evidence>
<sequence>MFMPDAGRWAESEWRVCLPSHLEVLSERNRGGDSKSLFMTAPSRKNIRTPRHLRLQIRTNNTMQPYQYRNIAPKPPASSPAPPTARAETSAAPPPPPPAMSSLALSQNVAPARSAPSNPLALRDLDTVWVDKTLLPFLHYACIDLGLSASQLKDYALAAMLWAYLHPTAPAPAAADEDLLFERIFLSVMNRHNSTDTEIAPYTTRLTPLVRYLVRRAMTKGPYKLLDREWTGSEEWVAEMKERYGCKCEECRGGKTEMRSTAEMLGRELLE</sequence>
<dbReference type="AlphaFoldDB" id="A0A9P4P9T7"/>
<reference evidence="2" key="1">
    <citation type="journal article" date="2020" name="Stud. Mycol.">
        <title>101 Dothideomycetes genomes: a test case for predicting lifestyles and emergence of pathogens.</title>
        <authorList>
            <person name="Haridas S."/>
            <person name="Albert R."/>
            <person name="Binder M."/>
            <person name="Bloem J."/>
            <person name="Labutti K."/>
            <person name="Salamov A."/>
            <person name="Andreopoulos B."/>
            <person name="Baker S."/>
            <person name="Barry K."/>
            <person name="Bills G."/>
            <person name="Bluhm B."/>
            <person name="Cannon C."/>
            <person name="Castanera R."/>
            <person name="Culley D."/>
            <person name="Daum C."/>
            <person name="Ezra D."/>
            <person name="Gonzalez J."/>
            <person name="Henrissat B."/>
            <person name="Kuo A."/>
            <person name="Liang C."/>
            <person name="Lipzen A."/>
            <person name="Lutzoni F."/>
            <person name="Magnuson J."/>
            <person name="Mondo S."/>
            <person name="Nolan M."/>
            <person name="Ohm R."/>
            <person name="Pangilinan J."/>
            <person name="Park H.-J."/>
            <person name="Ramirez L."/>
            <person name="Alfaro M."/>
            <person name="Sun H."/>
            <person name="Tritt A."/>
            <person name="Yoshinaga Y."/>
            <person name="Zwiers L.-H."/>
            <person name="Turgeon B."/>
            <person name="Goodwin S."/>
            <person name="Spatafora J."/>
            <person name="Crous P."/>
            <person name="Grigoriev I."/>
        </authorList>
    </citation>
    <scope>NUCLEOTIDE SEQUENCE</scope>
    <source>
        <strain evidence="2">CBS 690.94</strain>
    </source>
</reference>
<evidence type="ECO:0000313" key="3">
    <source>
        <dbReference type="Proteomes" id="UP000799764"/>
    </source>
</evidence>
<dbReference type="EMBL" id="MU001508">
    <property type="protein sequence ID" value="KAF2439902.1"/>
    <property type="molecule type" value="Genomic_DNA"/>
</dbReference>
<proteinExistence type="predicted"/>
<feature type="region of interest" description="Disordered" evidence="1">
    <location>
        <begin position="64"/>
        <end position="108"/>
    </location>
</feature>
<evidence type="ECO:0000256" key="1">
    <source>
        <dbReference type="SAM" id="MobiDB-lite"/>
    </source>
</evidence>
<name>A0A9P4P9T7_9PLEO</name>
<gene>
    <name evidence="2" type="ORF">P171DRAFT_447877</name>
</gene>
<organism evidence="2 3">
    <name type="scientific">Karstenula rhodostoma CBS 690.94</name>
    <dbReference type="NCBI Taxonomy" id="1392251"/>
    <lineage>
        <taxon>Eukaryota</taxon>
        <taxon>Fungi</taxon>
        <taxon>Dikarya</taxon>
        <taxon>Ascomycota</taxon>
        <taxon>Pezizomycotina</taxon>
        <taxon>Dothideomycetes</taxon>
        <taxon>Pleosporomycetidae</taxon>
        <taxon>Pleosporales</taxon>
        <taxon>Massarineae</taxon>
        <taxon>Didymosphaeriaceae</taxon>
        <taxon>Karstenula</taxon>
    </lineage>
</organism>
<keyword evidence="3" id="KW-1185">Reference proteome</keyword>
<comment type="caution">
    <text evidence="2">The sequence shown here is derived from an EMBL/GenBank/DDBJ whole genome shotgun (WGS) entry which is preliminary data.</text>
</comment>
<dbReference type="Proteomes" id="UP000799764">
    <property type="component" value="Unassembled WGS sequence"/>
</dbReference>